<keyword evidence="4" id="KW-0285">Flavoprotein</keyword>
<comment type="similarity">
    <text evidence="2">Belongs to the oxygen-dependent FAD-linked oxidoreductase family.</text>
</comment>
<dbReference type="GO" id="GO:0009690">
    <property type="term" value="P:cytokinin metabolic process"/>
    <property type="evidence" value="ECO:0007669"/>
    <property type="project" value="InterPro"/>
</dbReference>
<dbReference type="AlphaFoldDB" id="A0A2G2YP04"/>
<evidence type="ECO:0000256" key="1">
    <source>
        <dbReference type="ARBA" id="ARBA00001974"/>
    </source>
</evidence>
<reference evidence="12 13" key="1">
    <citation type="journal article" date="2014" name="Nat. Genet.">
        <title>Genome sequence of the hot pepper provides insights into the evolution of pungency in Capsicum species.</title>
        <authorList>
            <person name="Kim S."/>
            <person name="Park M."/>
            <person name="Yeom S.I."/>
            <person name="Kim Y.M."/>
            <person name="Lee J.M."/>
            <person name="Lee H.A."/>
            <person name="Seo E."/>
            <person name="Choi J."/>
            <person name="Cheong K."/>
            <person name="Kim K.T."/>
            <person name="Jung K."/>
            <person name="Lee G.W."/>
            <person name="Oh S.K."/>
            <person name="Bae C."/>
            <person name="Kim S.B."/>
            <person name="Lee H.Y."/>
            <person name="Kim S.Y."/>
            <person name="Kim M.S."/>
            <person name="Kang B.C."/>
            <person name="Jo Y.D."/>
            <person name="Yang H.B."/>
            <person name="Jeong H.J."/>
            <person name="Kang W.H."/>
            <person name="Kwon J.K."/>
            <person name="Shin C."/>
            <person name="Lim J.Y."/>
            <person name="Park J.H."/>
            <person name="Huh J.H."/>
            <person name="Kim J.S."/>
            <person name="Kim B.D."/>
            <person name="Cohen O."/>
            <person name="Paran I."/>
            <person name="Suh M.C."/>
            <person name="Lee S.B."/>
            <person name="Kim Y.K."/>
            <person name="Shin Y."/>
            <person name="Noh S.J."/>
            <person name="Park J."/>
            <person name="Seo Y.S."/>
            <person name="Kwon S.Y."/>
            <person name="Kim H.A."/>
            <person name="Park J.M."/>
            <person name="Kim H.J."/>
            <person name="Choi S.B."/>
            <person name="Bosland P.W."/>
            <person name="Reeves G."/>
            <person name="Jo S.H."/>
            <person name="Lee B.W."/>
            <person name="Cho H.T."/>
            <person name="Choi H.S."/>
            <person name="Lee M.S."/>
            <person name="Yu Y."/>
            <person name="Do Choi Y."/>
            <person name="Park B.S."/>
            <person name="van Deynze A."/>
            <person name="Ashrafi H."/>
            <person name="Hill T."/>
            <person name="Kim W.T."/>
            <person name="Pai H.S."/>
            <person name="Ahn H.K."/>
            <person name="Yeam I."/>
            <person name="Giovannoni J.J."/>
            <person name="Rose J.K."/>
            <person name="Sorensen I."/>
            <person name="Lee S.J."/>
            <person name="Kim R.W."/>
            <person name="Choi I.Y."/>
            <person name="Choi B.S."/>
            <person name="Lim J.S."/>
            <person name="Lee Y.H."/>
            <person name="Choi D."/>
        </authorList>
    </citation>
    <scope>NUCLEOTIDE SEQUENCE [LARGE SCALE GENOMIC DNA]</scope>
    <source>
        <strain evidence="13">cv. CM334</strain>
    </source>
</reference>
<dbReference type="PROSITE" id="PS00862">
    <property type="entry name" value="OX2_COVAL_FAD"/>
    <property type="match status" value="1"/>
</dbReference>
<dbReference type="OrthoDB" id="415825at2759"/>
<dbReference type="Pfam" id="PF01565">
    <property type="entry name" value="FAD_binding_4"/>
    <property type="match status" value="1"/>
</dbReference>
<dbReference type="InterPro" id="IPR006094">
    <property type="entry name" value="Oxid_FAD_bind_N"/>
</dbReference>
<evidence type="ECO:0000256" key="7">
    <source>
        <dbReference type="ARBA" id="ARBA00023002"/>
    </source>
</evidence>
<name>A0A2G2YP04_CAPAN</name>
<keyword evidence="13" id="KW-1185">Reference proteome</keyword>
<dbReference type="Gene3D" id="3.40.462.10">
    <property type="entry name" value="FAD-linked oxidases, C-terminal domain"/>
    <property type="match status" value="1"/>
</dbReference>
<dbReference type="EC" id="1.5.99.12" evidence="3"/>
<comment type="caution">
    <text evidence="12">The sequence shown here is derived from an EMBL/GenBank/DDBJ whole genome shotgun (WGS) entry which is preliminary data.</text>
</comment>
<dbReference type="FunFam" id="3.40.462.10:FF:000001">
    <property type="entry name" value="Cytokinin dehydrogenase 2"/>
    <property type="match status" value="1"/>
</dbReference>
<dbReference type="InterPro" id="IPR015345">
    <property type="entry name" value="Cytokinin_DH_FAD/cytokin-bd"/>
</dbReference>
<dbReference type="Gramene" id="PHT71415">
    <property type="protein sequence ID" value="PHT71415"/>
    <property type="gene ID" value="T459_26519"/>
</dbReference>
<dbReference type="Gene3D" id="3.30.43.10">
    <property type="entry name" value="Uridine Diphospho-n-acetylenolpyruvylglucosamine Reductase, domain 2"/>
    <property type="match status" value="1"/>
</dbReference>
<dbReference type="Proteomes" id="UP000222542">
    <property type="component" value="Unassembled WGS sequence"/>
</dbReference>
<dbReference type="InterPro" id="IPR016169">
    <property type="entry name" value="FAD-bd_PCMH_sub2"/>
</dbReference>
<evidence type="ECO:0000256" key="5">
    <source>
        <dbReference type="ARBA" id="ARBA00022729"/>
    </source>
</evidence>
<dbReference type="GO" id="GO:0019139">
    <property type="term" value="F:cytokinin dehydrogenase activity"/>
    <property type="evidence" value="ECO:0007669"/>
    <property type="project" value="UniProtKB-EC"/>
</dbReference>
<gene>
    <name evidence="12" type="ORF">T459_26519</name>
</gene>
<evidence type="ECO:0000256" key="9">
    <source>
        <dbReference type="ARBA" id="ARBA00048224"/>
    </source>
</evidence>
<evidence type="ECO:0000313" key="13">
    <source>
        <dbReference type="Proteomes" id="UP000222542"/>
    </source>
</evidence>
<dbReference type="InterPro" id="IPR016170">
    <property type="entry name" value="Cytok_DH_C_sf"/>
</dbReference>
<evidence type="ECO:0000256" key="3">
    <source>
        <dbReference type="ARBA" id="ARBA00011928"/>
    </source>
</evidence>
<dbReference type="PANTHER" id="PTHR13878">
    <property type="entry name" value="GULONOLACTONE OXIDASE"/>
    <property type="match status" value="1"/>
</dbReference>
<dbReference type="PANTHER" id="PTHR13878:SF154">
    <property type="entry name" value="CYTOKININ DEHYDROGENASE"/>
    <property type="match status" value="1"/>
</dbReference>
<keyword evidence="8" id="KW-0325">Glycoprotein</keyword>
<accession>A0A2G2YP04</accession>
<keyword evidence="7" id="KW-0560">Oxidoreductase</keyword>
<dbReference type="EMBL" id="AYRZ02000010">
    <property type="protein sequence ID" value="PHT71415.1"/>
    <property type="molecule type" value="Genomic_DNA"/>
</dbReference>
<keyword evidence="6" id="KW-0274">FAD</keyword>
<protein>
    <recommendedName>
        <fullName evidence="3">cytokinin dehydrogenase</fullName>
        <ecNumber evidence="3">1.5.99.12</ecNumber>
    </recommendedName>
</protein>
<dbReference type="SUPFAM" id="SSF56176">
    <property type="entry name" value="FAD-binding/transporter-associated domain-like"/>
    <property type="match status" value="1"/>
</dbReference>
<organism evidence="12 13">
    <name type="scientific">Capsicum annuum</name>
    <name type="common">Capsicum pepper</name>
    <dbReference type="NCBI Taxonomy" id="4072"/>
    <lineage>
        <taxon>Eukaryota</taxon>
        <taxon>Viridiplantae</taxon>
        <taxon>Streptophyta</taxon>
        <taxon>Embryophyta</taxon>
        <taxon>Tracheophyta</taxon>
        <taxon>Spermatophyta</taxon>
        <taxon>Magnoliopsida</taxon>
        <taxon>eudicotyledons</taxon>
        <taxon>Gunneridae</taxon>
        <taxon>Pentapetalae</taxon>
        <taxon>asterids</taxon>
        <taxon>lamiids</taxon>
        <taxon>Solanales</taxon>
        <taxon>Solanaceae</taxon>
        <taxon>Solanoideae</taxon>
        <taxon>Capsiceae</taxon>
        <taxon>Capsicum</taxon>
    </lineage>
</organism>
<sequence length="538" mass="60930">MKSPTQFLFQQKHILLKLLIFIFCICSINRNNICCNQHFATPSSFSPSLKQLKLEGYLSFEELNYAAKDFGNRCHFFPLAILYPKSVLDISSTIKHVFEIGAITDLTVAARGHGHSLEGQAQAYQGLVINMESLQEPAMKFNIEELSYVDVSAGELWINILHESLKLGLAPKSWTDYLHLTVGGTLSNAGISGQAFKHGPQINNVYQLEVVTGKGEVITCSEEQNADLFHGVLGGLGQFGIITRARIALETAPKQVKWIRVLYSDFATFSNDQEDLISSQDTFDYIEGFVIINNPGLLNNWRSTFHPKDPLLASNFSSAGRVLFCLEVAKYFNPEDTDSTDKNIDILLSKLNYIQSTVFLSEVSYVEFLDRVHVSEMKLQEKGLWDVPHPWLNLLIPKSRILEFAQEVFGKILTDTSNGPILIYPVNKSKWRKGTSMVTPDEDFFYLIAFLSSATPSSTGKDGLEHIVDQNKRILSFCEKRRNGMKQYLPNHKTQEEWKHHFGPQWELFARRKSMYDPLAILAPGQRIFRRAAACEQQ</sequence>
<dbReference type="Gene3D" id="3.30.465.10">
    <property type="match status" value="1"/>
</dbReference>
<dbReference type="OMA" id="TIKHIWN"/>
<reference evidence="12 13" key="2">
    <citation type="journal article" date="2017" name="Genome Biol.">
        <title>New reference genome sequences of hot pepper reveal the massive evolution of plant disease-resistance genes by retroduplication.</title>
        <authorList>
            <person name="Kim S."/>
            <person name="Park J."/>
            <person name="Yeom S.I."/>
            <person name="Kim Y.M."/>
            <person name="Seo E."/>
            <person name="Kim K.T."/>
            <person name="Kim M.S."/>
            <person name="Lee J.M."/>
            <person name="Cheong K."/>
            <person name="Shin H.S."/>
            <person name="Kim S.B."/>
            <person name="Han K."/>
            <person name="Lee J."/>
            <person name="Park M."/>
            <person name="Lee H.A."/>
            <person name="Lee H.Y."/>
            <person name="Lee Y."/>
            <person name="Oh S."/>
            <person name="Lee J.H."/>
            <person name="Choi E."/>
            <person name="Choi E."/>
            <person name="Lee S.E."/>
            <person name="Jeon J."/>
            <person name="Kim H."/>
            <person name="Choi G."/>
            <person name="Song H."/>
            <person name="Lee J."/>
            <person name="Lee S.C."/>
            <person name="Kwon J.K."/>
            <person name="Lee H.Y."/>
            <person name="Koo N."/>
            <person name="Hong Y."/>
            <person name="Kim R.W."/>
            <person name="Kang W.H."/>
            <person name="Huh J.H."/>
            <person name="Kang B.C."/>
            <person name="Yang T.J."/>
            <person name="Lee Y.H."/>
            <person name="Bennetzen J.L."/>
            <person name="Choi D."/>
        </authorList>
    </citation>
    <scope>NUCLEOTIDE SEQUENCE [LARGE SCALE GENOMIC DNA]</scope>
    <source>
        <strain evidence="13">cv. CM334</strain>
    </source>
</reference>
<dbReference type="GO" id="GO:0071949">
    <property type="term" value="F:FAD binding"/>
    <property type="evidence" value="ECO:0007669"/>
    <property type="project" value="InterPro"/>
</dbReference>
<proteinExistence type="inferred from homology"/>
<dbReference type="SUPFAM" id="SSF55103">
    <property type="entry name" value="FAD-linked oxidases, C-terminal domain"/>
    <property type="match status" value="1"/>
</dbReference>
<keyword evidence="5 10" id="KW-0732">Signal</keyword>
<dbReference type="FunFam" id="3.30.465.10:FF:000021">
    <property type="entry name" value="Cytokinin dehydrogenase 1"/>
    <property type="match status" value="1"/>
</dbReference>
<evidence type="ECO:0000313" key="12">
    <source>
        <dbReference type="EMBL" id="PHT71415.1"/>
    </source>
</evidence>
<dbReference type="InterPro" id="IPR016166">
    <property type="entry name" value="FAD-bd_PCMH"/>
</dbReference>
<feature type="domain" description="FAD-binding PCMH-type" evidence="11">
    <location>
        <begin position="74"/>
        <end position="252"/>
    </location>
</feature>
<evidence type="ECO:0000256" key="10">
    <source>
        <dbReference type="SAM" id="SignalP"/>
    </source>
</evidence>
<dbReference type="PROSITE" id="PS51387">
    <property type="entry name" value="FAD_PCMH"/>
    <property type="match status" value="1"/>
</dbReference>
<dbReference type="STRING" id="4072.A0A2G2YP04"/>
<dbReference type="SMR" id="A0A2G2YP04"/>
<feature type="chain" id="PRO_5013861608" description="cytokinin dehydrogenase" evidence="10">
    <location>
        <begin position="31"/>
        <end position="538"/>
    </location>
</feature>
<dbReference type="InterPro" id="IPR016167">
    <property type="entry name" value="FAD-bd_PCMH_sub1"/>
</dbReference>
<evidence type="ECO:0000259" key="11">
    <source>
        <dbReference type="PROSITE" id="PS51387"/>
    </source>
</evidence>
<dbReference type="InterPro" id="IPR016164">
    <property type="entry name" value="FAD-linked_Oxase-like_C"/>
</dbReference>
<feature type="signal peptide" evidence="10">
    <location>
        <begin position="1"/>
        <end position="30"/>
    </location>
</feature>
<comment type="catalytic activity">
    <reaction evidence="9">
        <text>N(6)-dimethylallyladenine + A + H2O = 3-methyl-2-butenal + adenine + AH2</text>
        <dbReference type="Rhea" id="RHEA:13625"/>
        <dbReference type="ChEBI" id="CHEBI:13193"/>
        <dbReference type="ChEBI" id="CHEBI:15377"/>
        <dbReference type="ChEBI" id="CHEBI:15825"/>
        <dbReference type="ChEBI" id="CHEBI:16708"/>
        <dbReference type="ChEBI" id="CHEBI:17499"/>
        <dbReference type="ChEBI" id="CHEBI:17660"/>
        <dbReference type="EC" id="1.5.99.12"/>
    </reaction>
</comment>
<dbReference type="InterPro" id="IPR036318">
    <property type="entry name" value="FAD-bd_PCMH-like_sf"/>
</dbReference>
<dbReference type="GO" id="GO:0016491">
    <property type="term" value="F:oxidoreductase activity"/>
    <property type="evidence" value="ECO:0000318"/>
    <property type="project" value="GO_Central"/>
</dbReference>
<dbReference type="Pfam" id="PF09265">
    <property type="entry name" value="Cytokin-bind"/>
    <property type="match status" value="1"/>
</dbReference>
<evidence type="ECO:0000256" key="6">
    <source>
        <dbReference type="ARBA" id="ARBA00022827"/>
    </source>
</evidence>
<dbReference type="InterPro" id="IPR006093">
    <property type="entry name" value="Oxy_OxRdtase_FAD_BS"/>
</dbReference>
<comment type="cofactor">
    <cofactor evidence="1">
        <name>FAD</name>
        <dbReference type="ChEBI" id="CHEBI:57692"/>
    </cofactor>
</comment>
<evidence type="ECO:0000256" key="4">
    <source>
        <dbReference type="ARBA" id="ARBA00022630"/>
    </source>
</evidence>
<evidence type="ECO:0000256" key="8">
    <source>
        <dbReference type="ARBA" id="ARBA00023180"/>
    </source>
</evidence>
<dbReference type="InterPro" id="IPR050432">
    <property type="entry name" value="FAD-linked_Oxidoreductases_BP"/>
</dbReference>
<evidence type="ECO:0000256" key="2">
    <source>
        <dbReference type="ARBA" id="ARBA00005466"/>
    </source>
</evidence>